<dbReference type="Proteomes" id="UP000676194">
    <property type="component" value="Chromosome"/>
</dbReference>
<dbReference type="PANTHER" id="PTHR42951">
    <property type="entry name" value="METALLO-BETA-LACTAMASE DOMAIN-CONTAINING"/>
    <property type="match status" value="1"/>
</dbReference>
<dbReference type="AlphaFoldDB" id="A0A8E6B6E6"/>
<proteinExistence type="inferred from homology"/>
<dbReference type="KEGG" id="tsph:KIH39_25435"/>
<accession>A0A8E6B6E6</accession>
<dbReference type="PANTHER" id="PTHR42951:SF4">
    <property type="entry name" value="ACYL-COENZYME A THIOESTERASE MBLAC2"/>
    <property type="match status" value="1"/>
</dbReference>
<dbReference type="Gene3D" id="3.60.15.10">
    <property type="entry name" value="Ribonuclease Z/Hydroxyacylglutathione hydrolase-like"/>
    <property type="match status" value="1"/>
</dbReference>
<dbReference type="Pfam" id="PF00753">
    <property type="entry name" value="Lactamase_B"/>
    <property type="match status" value="1"/>
</dbReference>
<dbReference type="SMART" id="SM00849">
    <property type="entry name" value="Lactamase_B"/>
    <property type="match status" value="1"/>
</dbReference>
<protein>
    <submittedName>
        <fullName evidence="3">MBL fold metallo-hydrolase</fullName>
    </submittedName>
</protein>
<dbReference type="SUPFAM" id="SSF56281">
    <property type="entry name" value="Metallo-hydrolase/oxidoreductase"/>
    <property type="match status" value="1"/>
</dbReference>
<sequence>MDRRDLMKLFSGTLLTGMFGEPLFAQDKKPVTSAFDEAKIVTSPLRDNVHLLTGPGGNIAISAAEQGVLIVDCGVPGRTNDIGKSISAITTKPLKMVVNTHWHFDHAGGNEALAKSGITIVAHENTRKRLAADQNIELFKMKIPASPEAAWPVLTFKDTMTIYHGPEELALEYLPNGHTDTDILIHFRKANLLHMGDLFFNGTYPFIDTSTGGTLEGMIQASEKALKMVDKDTKIIPGHGAVCGVPELKEFLDMLKALRDAIKPLMEAGKTLPQIVEAKPTARLDIKYGRGPVSGDLLVTMIYAALLPKK</sequence>
<name>A0A8E6B6E6_9BACT</name>
<organism evidence="3 4">
    <name type="scientific">Telmatocola sphagniphila</name>
    <dbReference type="NCBI Taxonomy" id="1123043"/>
    <lineage>
        <taxon>Bacteria</taxon>
        <taxon>Pseudomonadati</taxon>
        <taxon>Planctomycetota</taxon>
        <taxon>Planctomycetia</taxon>
        <taxon>Gemmatales</taxon>
        <taxon>Gemmataceae</taxon>
    </lineage>
</organism>
<gene>
    <name evidence="3" type="ORF">KIH39_25435</name>
</gene>
<comment type="similarity">
    <text evidence="1">Belongs to the metallo-beta-lactamase superfamily. Class-B beta-lactamase family.</text>
</comment>
<dbReference type="InterPro" id="IPR036866">
    <property type="entry name" value="RibonucZ/Hydroxyglut_hydro"/>
</dbReference>
<dbReference type="GO" id="GO:0017001">
    <property type="term" value="P:antibiotic catabolic process"/>
    <property type="evidence" value="ECO:0007669"/>
    <property type="project" value="UniProtKB-ARBA"/>
</dbReference>
<reference evidence="3" key="1">
    <citation type="submission" date="2021-05" db="EMBL/GenBank/DDBJ databases">
        <title>Complete genome sequence of the cellulolytic planctomycete Telmatocola sphagniphila SP2T and characterization of the first cellulase from planctomycetes.</title>
        <authorList>
            <person name="Rakitin A.L."/>
            <person name="Beletsky A.V."/>
            <person name="Naumoff D.G."/>
            <person name="Kulichevskaya I.S."/>
            <person name="Mardanov A.V."/>
            <person name="Ravin N.V."/>
            <person name="Dedysh S.N."/>
        </authorList>
    </citation>
    <scope>NUCLEOTIDE SEQUENCE</scope>
    <source>
        <strain evidence="3">SP2T</strain>
    </source>
</reference>
<evidence type="ECO:0000313" key="4">
    <source>
        <dbReference type="Proteomes" id="UP000676194"/>
    </source>
</evidence>
<evidence type="ECO:0000259" key="2">
    <source>
        <dbReference type="SMART" id="SM00849"/>
    </source>
</evidence>
<feature type="domain" description="Metallo-beta-lactamase" evidence="2">
    <location>
        <begin position="56"/>
        <end position="239"/>
    </location>
</feature>
<dbReference type="EMBL" id="CP074694">
    <property type="protein sequence ID" value="QVL32139.1"/>
    <property type="molecule type" value="Genomic_DNA"/>
</dbReference>
<keyword evidence="4" id="KW-1185">Reference proteome</keyword>
<dbReference type="CDD" id="cd16282">
    <property type="entry name" value="metallo-hydrolase-like_MBL-fold"/>
    <property type="match status" value="1"/>
</dbReference>
<dbReference type="InterPro" id="IPR050855">
    <property type="entry name" value="NDM-1-like"/>
</dbReference>
<evidence type="ECO:0000313" key="3">
    <source>
        <dbReference type="EMBL" id="QVL32139.1"/>
    </source>
</evidence>
<dbReference type="RefSeq" id="WP_213496810.1">
    <property type="nucleotide sequence ID" value="NZ_CP074694.1"/>
</dbReference>
<evidence type="ECO:0000256" key="1">
    <source>
        <dbReference type="ARBA" id="ARBA00005250"/>
    </source>
</evidence>
<dbReference type="InterPro" id="IPR001279">
    <property type="entry name" value="Metallo-B-lactamas"/>
</dbReference>